<organism evidence="1">
    <name type="scientific">Anguilla anguilla</name>
    <name type="common">European freshwater eel</name>
    <name type="synonym">Muraena anguilla</name>
    <dbReference type="NCBI Taxonomy" id="7936"/>
    <lineage>
        <taxon>Eukaryota</taxon>
        <taxon>Metazoa</taxon>
        <taxon>Chordata</taxon>
        <taxon>Craniata</taxon>
        <taxon>Vertebrata</taxon>
        <taxon>Euteleostomi</taxon>
        <taxon>Actinopterygii</taxon>
        <taxon>Neopterygii</taxon>
        <taxon>Teleostei</taxon>
        <taxon>Anguilliformes</taxon>
        <taxon>Anguillidae</taxon>
        <taxon>Anguilla</taxon>
    </lineage>
</organism>
<name>A0A0E9WAY4_ANGAN</name>
<dbReference type="EMBL" id="GBXM01021070">
    <property type="protein sequence ID" value="JAH87507.1"/>
    <property type="molecule type" value="Transcribed_RNA"/>
</dbReference>
<sequence length="67" mass="7242">MVTCGNLTLTIGNMRQNSNFGVLISTFCSCLHFPTAKPKGLLGIIVCICENYPKCKPPSNPPCLNRA</sequence>
<dbReference type="AlphaFoldDB" id="A0A0E9WAY4"/>
<protein>
    <submittedName>
        <fullName evidence="1">Uncharacterized protein</fullName>
    </submittedName>
</protein>
<proteinExistence type="predicted"/>
<reference evidence="1" key="1">
    <citation type="submission" date="2014-11" db="EMBL/GenBank/DDBJ databases">
        <authorList>
            <person name="Amaro Gonzalez C."/>
        </authorList>
    </citation>
    <scope>NUCLEOTIDE SEQUENCE</scope>
</reference>
<accession>A0A0E9WAY4</accession>
<reference evidence="1" key="2">
    <citation type="journal article" date="2015" name="Fish Shellfish Immunol.">
        <title>Early steps in the European eel (Anguilla anguilla)-Vibrio vulnificus interaction in the gills: Role of the RtxA13 toxin.</title>
        <authorList>
            <person name="Callol A."/>
            <person name="Pajuelo D."/>
            <person name="Ebbesson L."/>
            <person name="Teles M."/>
            <person name="MacKenzie S."/>
            <person name="Amaro C."/>
        </authorList>
    </citation>
    <scope>NUCLEOTIDE SEQUENCE</scope>
</reference>
<evidence type="ECO:0000313" key="1">
    <source>
        <dbReference type="EMBL" id="JAH87507.1"/>
    </source>
</evidence>